<protein>
    <recommendedName>
        <fullName evidence="4">PepSY domain-containing protein</fullName>
    </recommendedName>
</protein>
<evidence type="ECO:0000313" key="3">
    <source>
        <dbReference type="Proteomes" id="UP000318939"/>
    </source>
</evidence>
<evidence type="ECO:0008006" key="4">
    <source>
        <dbReference type="Google" id="ProtNLM"/>
    </source>
</evidence>
<evidence type="ECO:0000313" key="2">
    <source>
        <dbReference type="EMBL" id="WFS26357.1"/>
    </source>
</evidence>
<dbReference type="RefSeq" id="WP_142832396.1">
    <property type="nucleotide sequence ID" value="NZ_CP117269.1"/>
</dbReference>
<feature type="chain" id="PRO_5047077191" description="PepSY domain-containing protein" evidence="1">
    <location>
        <begin position="23"/>
        <end position="123"/>
    </location>
</feature>
<feature type="signal peptide" evidence="1">
    <location>
        <begin position="1"/>
        <end position="22"/>
    </location>
</feature>
<reference evidence="2" key="2">
    <citation type="journal article" date="2023" name="MicrobiologyOpen">
        <title>Genomics of the tumorigenes clade of the family Rhizobiaceae and description of Rhizobium rhododendri sp. nov.</title>
        <authorList>
            <person name="Kuzmanovic N."/>
            <person name="diCenzo G.C."/>
            <person name="Bunk B."/>
            <person name="Sproeer C."/>
            <person name="Fruehling A."/>
            <person name="Neumann-Schaal M."/>
            <person name="Overmann J."/>
            <person name="Smalla K."/>
        </authorList>
    </citation>
    <scope>NUCLEOTIDE SEQUENCE</scope>
    <source>
        <strain evidence="2">Rho-6.2</strain>
        <plasmid evidence="2">pTi6.2</plasmid>
    </source>
</reference>
<geneLocation type="plasmid" evidence="2 3">
    <name>pTi6.2</name>
</geneLocation>
<keyword evidence="1" id="KW-0732">Signal</keyword>
<proteinExistence type="predicted"/>
<name>A0ABY8IRN1_9HYPH</name>
<keyword evidence="2" id="KW-0614">Plasmid</keyword>
<sequence length="123" mass="13851">MKSIVSALSMAAFITVAGVAPALSQVVINNDPYADPNSDEGETEYRFLRTWNHEHDTRNRWQERRTSFGPQDVIRLLEARGYSVRNVEDVGMRYLVQASRGGDDLLVSVSRSGDIMGVVHDRR</sequence>
<dbReference type="EMBL" id="CP117269">
    <property type="protein sequence ID" value="WFS26357.1"/>
    <property type="molecule type" value="Genomic_DNA"/>
</dbReference>
<dbReference type="Proteomes" id="UP000318939">
    <property type="component" value="Plasmid pTi6.2"/>
</dbReference>
<accession>A0ABY8IRN1</accession>
<organism evidence="2 3">
    <name type="scientific">Rhizobium rhododendri</name>
    <dbReference type="NCBI Taxonomy" id="2506430"/>
    <lineage>
        <taxon>Bacteria</taxon>
        <taxon>Pseudomonadati</taxon>
        <taxon>Pseudomonadota</taxon>
        <taxon>Alphaproteobacteria</taxon>
        <taxon>Hyphomicrobiales</taxon>
        <taxon>Rhizobiaceae</taxon>
        <taxon>Rhizobium/Agrobacterium group</taxon>
        <taxon>Rhizobium</taxon>
    </lineage>
</organism>
<reference evidence="2" key="1">
    <citation type="journal article" date="2019" name="Phytopathology">
        <title>A Novel Group of Rhizobium tumorigenes-Like Agrobacteria Associated with Crown Gall Disease of Rhododendron and Blueberry.</title>
        <authorList>
            <person name="Kuzmanovic N."/>
            <person name="Behrens P."/>
            <person name="Idczak E."/>
            <person name="Wagner S."/>
            <person name="Gotz M."/>
            <person name="Sproer C."/>
            <person name="Bunk B."/>
            <person name="Overmann J."/>
            <person name="Smalla K."/>
        </authorList>
    </citation>
    <scope>NUCLEOTIDE SEQUENCE</scope>
    <source>
        <strain evidence="2">Rho-6.2</strain>
    </source>
</reference>
<gene>
    <name evidence="2" type="ORF">PR018_25400</name>
</gene>
<keyword evidence="3" id="KW-1185">Reference proteome</keyword>
<evidence type="ECO:0000256" key="1">
    <source>
        <dbReference type="SAM" id="SignalP"/>
    </source>
</evidence>